<dbReference type="OMA" id="PIYIFIR"/>
<dbReference type="EMBL" id="KB456267">
    <property type="protein sequence ID" value="EMF10829.1"/>
    <property type="molecule type" value="Genomic_DNA"/>
</dbReference>
<keyword evidence="3" id="KW-0808">Transferase</keyword>
<keyword evidence="4 8" id="KW-0812">Transmembrane</keyword>
<keyword evidence="6 8" id="KW-0472">Membrane</keyword>
<proteinExistence type="inferred from homology"/>
<dbReference type="PANTHER" id="PTHR13533">
    <property type="entry name" value="N-ACETYLNEURAMINATE 9-O-ACETYLTRANSFERASE"/>
    <property type="match status" value="1"/>
</dbReference>
<dbReference type="GeneID" id="27903544"/>
<comment type="similarity">
    <text evidence="2">Belongs to the PC-esterase family. CASD1 subfamily.</text>
</comment>
<dbReference type="GO" id="GO:0005794">
    <property type="term" value="C:Golgi apparatus"/>
    <property type="evidence" value="ECO:0007669"/>
    <property type="project" value="UniProtKB-ARBA"/>
</dbReference>
<dbReference type="RefSeq" id="XP_016758950.1">
    <property type="nucleotide sequence ID" value="XM_016906407.1"/>
</dbReference>
<name>N1QJV7_SPHMS</name>
<dbReference type="InterPro" id="IPR012419">
    <property type="entry name" value="Cas1_AcylTrans_dom"/>
</dbReference>
<dbReference type="Proteomes" id="UP000016931">
    <property type="component" value="Unassembled WGS sequence"/>
</dbReference>
<evidence type="ECO:0000313" key="10">
    <source>
        <dbReference type="EMBL" id="EMF10829.1"/>
    </source>
</evidence>
<feature type="transmembrane region" description="Helical" evidence="8">
    <location>
        <begin position="20"/>
        <end position="40"/>
    </location>
</feature>
<reference evidence="10 11" key="1">
    <citation type="journal article" date="2012" name="PLoS Pathog.">
        <title>Diverse lifestyles and strategies of plant pathogenesis encoded in the genomes of eighteen Dothideomycetes fungi.</title>
        <authorList>
            <person name="Ohm R.A."/>
            <person name="Feau N."/>
            <person name="Henrissat B."/>
            <person name="Schoch C.L."/>
            <person name="Horwitz B.A."/>
            <person name="Barry K.W."/>
            <person name="Condon B.J."/>
            <person name="Copeland A.C."/>
            <person name="Dhillon B."/>
            <person name="Glaser F."/>
            <person name="Hesse C.N."/>
            <person name="Kosti I."/>
            <person name="LaButti K."/>
            <person name="Lindquist E.A."/>
            <person name="Lucas S."/>
            <person name="Salamov A.A."/>
            <person name="Bradshaw R.E."/>
            <person name="Ciuffetti L."/>
            <person name="Hamelin R.C."/>
            <person name="Kema G.H.J."/>
            <person name="Lawrence C."/>
            <person name="Scott J.A."/>
            <person name="Spatafora J.W."/>
            <person name="Turgeon B.G."/>
            <person name="de Wit P.J.G.M."/>
            <person name="Zhong S."/>
            <person name="Goodwin S.B."/>
            <person name="Grigoriev I.V."/>
        </authorList>
    </citation>
    <scope>NUCLEOTIDE SEQUENCE [LARGE SCALE GENOMIC DNA]</scope>
    <source>
        <strain evidence="10 11">SO2202</strain>
    </source>
</reference>
<protein>
    <submittedName>
        <fullName evidence="10">Cas1p-domain-containing protein</fullName>
    </submittedName>
</protein>
<dbReference type="HOGENOM" id="CLU_008003_0_1_1"/>
<evidence type="ECO:0000256" key="5">
    <source>
        <dbReference type="ARBA" id="ARBA00022989"/>
    </source>
</evidence>
<evidence type="ECO:0000256" key="3">
    <source>
        <dbReference type="ARBA" id="ARBA00022679"/>
    </source>
</evidence>
<feature type="transmembrane region" description="Helical" evidence="8">
    <location>
        <begin position="338"/>
        <end position="354"/>
    </location>
</feature>
<keyword evidence="11" id="KW-1185">Reference proteome</keyword>
<evidence type="ECO:0000256" key="4">
    <source>
        <dbReference type="ARBA" id="ARBA00022692"/>
    </source>
</evidence>
<sequence>MGTKETGILAWWHRLPPARYAVIFFAVSLLSAIFSHHFVFDADPHKCQALVSAGQWYNEHTWLVPGCTTIYHDGKSIRDCAGGYKRKITLIGDLHVQRLYFQVGRRLDRDIQIPNNRRQDLHLTKDNIELQFFYDPYLNGSGLIDTVASYHNGGTDRPLLTVVGAGNTYAEKAMAEDYALTIQSLASSAGTSKIGQDFTYDQGPGDLLLWTPADEPLRQDSSDNFHRIVNDRLADTVSTNVLWSFRDMIAGRKDLYKDDGVRVQDEVIRRRVDVLLNLRCNAQVGRKGNFPNRAVCCGVWRGPNWVQMSFLLLGLAILPLVVLNDFKLGFLSDTSRPVLRAFCFFTVAVSLQWIADRTHIFDQGTRLDLVKSNLYFMIAAAFLFGFITIRRCKPLRTSSPGEIKSSLPCLPRDQTNEWKGWMQALIVIYHYNKAWKYDEFWQVIRLSVSSYLFLTGFGHTLYFLQKKDYSLQRFTNVMIRTNLLPVTLSYVMRTRWLLYYYMPLSTFNFVVVYLTLALGRRYNAYTAFLLGKIAASAFLVHIFLTTRDLPTTFVRLFRITCNLNFDSGEFFGHRVEQDQYIVFVGMLAAMVYIWIRAILESRDRQDRPSRSFRAAWPVLKWSAIVLAAATHAGFWYWIRTHIRTQAQFRKIQPYATGIPILTFIVLRNAHPILRNWHSAAFAWLGKYSGEMYVVQDHLWLADDQEAVLQTGLFHGNETLMGDRWRDLLLITPLYLIACSVIGDATGVIADWCTREEPVAGYQASINTNRPVDEVEMGLLVGDEATTEECMNLKDKVTDTPPWWTQTHGKISVLHIWPNKLKYRIWLILGIMWLLNMTYT</sequence>
<dbReference type="AlphaFoldDB" id="N1QJV7"/>
<keyword evidence="5 8" id="KW-1133">Transmembrane helix</keyword>
<feature type="transmembrane region" description="Helical" evidence="8">
    <location>
        <begin position="498"/>
        <end position="518"/>
    </location>
</feature>
<evidence type="ECO:0000256" key="7">
    <source>
        <dbReference type="ARBA" id="ARBA00023180"/>
    </source>
</evidence>
<dbReference type="GO" id="GO:0005975">
    <property type="term" value="P:carbohydrate metabolic process"/>
    <property type="evidence" value="ECO:0007669"/>
    <property type="project" value="UniProtKB-ARBA"/>
</dbReference>
<evidence type="ECO:0000259" key="9">
    <source>
        <dbReference type="Pfam" id="PF07779"/>
    </source>
</evidence>
<dbReference type="eggNOG" id="KOG1699">
    <property type="taxonomic scope" value="Eukaryota"/>
</dbReference>
<feature type="transmembrane region" description="Helical" evidence="8">
    <location>
        <begin position="619"/>
        <end position="639"/>
    </location>
</feature>
<feature type="domain" description="Cas1p 10 TM acyl transferase" evidence="9">
    <location>
        <begin position="338"/>
        <end position="751"/>
    </location>
</feature>
<evidence type="ECO:0000256" key="1">
    <source>
        <dbReference type="ARBA" id="ARBA00004141"/>
    </source>
</evidence>
<evidence type="ECO:0000313" key="11">
    <source>
        <dbReference type="Proteomes" id="UP000016931"/>
    </source>
</evidence>
<comment type="subcellular location">
    <subcellularLocation>
        <location evidence="1">Membrane</location>
        <topology evidence="1">Multi-pass membrane protein</topology>
    </subcellularLocation>
</comment>
<feature type="transmembrane region" description="Helical" evidence="8">
    <location>
        <begin position="525"/>
        <end position="544"/>
    </location>
</feature>
<dbReference type="GO" id="GO:0016740">
    <property type="term" value="F:transferase activity"/>
    <property type="evidence" value="ECO:0007669"/>
    <property type="project" value="UniProtKB-KW"/>
</dbReference>
<dbReference type="OrthoDB" id="1932925at2759"/>
<keyword evidence="7" id="KW-0325">Glycoprotein</keyword>
<evidence type="ECO:0000256" key="8">
    <source>
        <dbReference type="SAM" id="Phobius"/>
    </source>
</evidence>
<dbReference type="Pfam" id="PF07779">
    <property type="entry name" value="Cas1_AcylT"/>
    <property type="match status" value="1"/>
</dbReference>
<feature type="transmembrane region" description="Helical" evidence="8">
    <location>
        <begin position="374"/>
        <end position="389"/>
    </location>
</feature>
<gene>
    <name evidence="10" type="ORF">SEPMUDRAFT_150804</name>
</gene>
<organism evidence="10 11">
    <name type="scientific">Sphaerulina musiva (strain SO2202)</name>
    <name type="common">Poplar stem canker fungus</name>
    <name type="synonym">Septoria musiva</name>
    <dbReference type="NCBI Taxonomy" id="692275"/>
    <lineage>
        <taxon>Eukaryota</taxon>
        <taxon>Fungi</taxon>
        <taxon>Dikarya</taxon>
        <taxon>Ascomycota</taxon>
        <taxon>Pezizomycotina</taxon>
        <taxon>Dothideomycetes</taxon>
        <taxon>Dothideomycetidae</taxon>
        <taxon>Mycosphaerellales</taxon>
        <taxon>Mycosphaerellaceae</taxon>
        <taxon>Sphaerulina</taxon>
    </lineage>
</organism>
<dbReference type="PANTHER" id="PTHR13533:SF1">
    <property type="entry name" value="N-ACETYLNEURAMINATE 9-O-ACETYLTRANSFERASE"/>
    <property type="match status" value="1"/>
</dbReference>
<evidence type="ECO:0000256" key="2">
    <source>
        <dbReference type="ARBA" id="ARBA00010666"/>
    </source>
</evidence>
<dbReference type="GO" id="GO:0016020">
    <property type="term" value="C:membrane"/>
    <property type="evidence" value="ECO:0007669"/>
    <property type="project" value="UniProtKB-SubCell"/>
</dbReference>
<feature type="transmembrane region" description="Helical" evidence="8">
    <location>
        <begin position="443"/>
        <end position="464"/>
    </location>
</feature>
<feature type="transmembrane region" description="Helical" evidence="8">
    <location>
        <begin position="305"/>
        <end position="326"/>
    </location>
</feature>
<evidence type="ECO:0000256" key="6">
    <source>
        <dbReference type="ARBA" id="ARBA00023136"/>
    </source>
</evidence>
<accession>N1QJV7</accession>
<feature type="transmembrane region" description="Helical" evidence="8">
    <location>
        <begin position="580"/>
        <end position="599"/>
    </location>
</feature>